<feature type="compositionally biased region" description="Low complexity" evidence="1">
    <location>
        <begin position="8"/>
        <end position="31"/>
    </location>
</feature>
<feature type="region of interest" description="Disordered" evidence="1">
    <location>
        <begin position="524"/>
        <end position="567"/>
    </location>
</feature>
<proteinExistence type="predicted"/>
<feature type="compositionally biased region" description="Gly residues" evidence="1">
    <location>
        <begin position="241"/>
        <end position="250"/>
    </location>
</feature>
<dbReference type="OrthoDB" id="3907968at2759"/>
<feature type="compositionally biased region" description="Pro residues" evidence="1">
    <location>
        <begin position="156"/>
        <end position="170"/>
    </location>
</feature>
<feature type="region of interest" description="Disordered" evidence="1">
    <location>
        <begin position="220"/>
        <end position="287"/>
    </location>
</feature>
<feature type="region of interest" description="Disordered" evidence="1">
    <location>
        <begin position="147"/>
        <end position="204"/>
    </location>
</feature>
<evidence type="ECO:0000256" key="1">
    <source>
        <dbReference type="SAM" id="MobiDB-lite"/>
    </source>
</evidence>
<name>A0A4U0UF35_9PEZI</name>
<feature type="compositionally biased region" description="Basic and acidic residues" evidence="1">
    <location>
        <begin position="498"/>
        <end position="509"/>
    </location>
</feature>
<feature type="compositionally biased region" description="Polar residues" evidence="1">
    <location>
        <begin position="403"/>
        <end position="426"/>
    </location>
</feature>
<comment type="caution">
    <text evidence="2">The sequence shown here is derived from an EMBL/GenBank/DDBJ whole genome shotgun (WGS) entry which is preliminary data.</text>
</comment>
<feature type="region of interest" description="Disordered" evidence="1">
    <location>
        <begin position="312"/>
        <end position="343"/>
    </location>
</feature>
<gene>
    <name evidence="2" type="ORF">B0A50_00034</name>
</gene>
<feature type="compositionally biased region" description="Basic and acidic residues" evidence="1">
    <location>
        <begin position="267"/>
        <end position="277"/>
    </location>
</feature>
<evidence type="ECO:0000313" key="2">
    <source>
        <dbReference type="EMBL" id="TKA34054.1"/>
    </source>
</evidence>
<keyword evidence="3" id="KW-1185">Reference proteome</keyword>
<evidence type="ECO:0000313" key="3">
    <source>
        <dbReference type="Proteomes" id="UP000308549"/>
    </source>
</evidence>
<feature type="region of interest" description="Disordered" evidence="1">
    <location>
        <begin position="355"/>
        <end position="509"/>
    </location>
</feature>
<protein>
    <submittedName>
        <fullName evidence="2">Uncharacterized protein</fullName>
    </submittedName>
</protein>
<accession>A0A4U0UF35</accession>
<feature type="compositionally biased region" description="Basic and acidic residues" evidence="1">
    <location>
        <begin position="547"/>
        <end position="562"/>
    </location>
</feature>
<sequence length="599" mass="64018">MNSPTALHRSTSLHPSSPRLSSSGVTRSDSSTLYNAEPITKPHDHLFLASDSTDAASDAHDVDVLSSCVPVDARLQASGVEGTPLFTITEQNSLATLRTIPANTSFQRRVASWQALPSAPNTQLHKSSDPASGIKVAHRQCISLDENSIQPLSRSPRPPPSAPIVPPYQPPHRMQTPQGIPRWPNDELAAPRTPGTNGAPPEQGWRRWRHALSRAVARQAGASVAVPGGARRWRPPVSGHGTMGLEGEGFGSAATLRESGTQGGQQRDVEPRSRRPEGAGGTAMRSSFIASRRALAGAGGQTVMVPPARAAKHVQFTQQDRTASLPERQRLRSPPPYLPQAQVDFPTGRTAELLQHFPVPPDRASSGAAPPQRPTAAPVAEGARPQVWSLFPPRPSTPVGSKASFSNLQAWLSGRPQSPAQSSTTPTRRKLQKRTQPAPTANATLTPPSDEPSPLASLSTAAPALPPLPFQPRPEGGLLAEHSPERTAISSQDDDDTCDRPAVRGEANARYRYSGTPIYELDAASLRSSDERAEQEGLAEAQLDGARGAEAERNPEDEETRRSANTASPFYQNLDCRVAIKMNASAPWTPLYTSTPCAI</sequence>
<organism evidence="2 3">
    <name type="scientific">Salinomyces thailandicus</name>
    <dbReference type="NCBI Taxonomy" id="706561"/>
    <lineage>
        <taxon>Eukaryota</taxon>
        <taxon>Fungi</taxon>
        <taxon>Dikarya</taxon>
        <taxon>Ascomycota</taxon>
        <taxon>Pezizomycotina</taxon>
        <taxon>Dothideomycetes</taxon>
        <taxon>Dothideomycetidae</taxon>
        <taxon>Mycosphaerellales</taxon>
        <taxon>Teratosphaeriaceae</taxon>
        <taxon>Salinomyces</taxon>
    </lineage>
</organism>
<dbReference type="EMBL" id="NAJL01000001">
    <property type="protein sequence ID" value="TKA34054.1"/>
    <property type="molecule type" value="Genomic_DNA"/>
</dbReference>
<dbReference type="AlphaFoldDB" id="A0A4U0UF35"/>
<feature type="region of interest" description="Disordered" evidence="1">
    <location>
        <begin position="1"/>
        <end position="31"/>
    </location>
</feature>
<dbReference type="Proteomes" id="UP000308549">
    <property type="component" value="Unassembled WGS sequence"/>
</dbReference>
<feature type="compositionally biased region" description="Low complexity" evidence="1">
    <location>
        <begin position="435"/>
        <end position="463"/>
    </location>
</feature>
<reference evidence="2 3" key="1">
    <citation type="submission" date="2017-03" db="EMBL/GenBank/DDBJ databases">
        <title>Genomes of endolithic fungi from Antarctica.</title>
        <authorList>
            <person name="Coleine C."/>
            <person name="Masonjones S."/>
            <person name="Stajich J.E."/>
        </authorList>
    </citation>
    <scope>NUCLEOTIDE SEQUENCE [LARGE SCALE GENOMIC DNA]</scope>
    <source>
        <strain evidence="2 3">CCFEE 6315</strain>
    </source>
</reference>